<dbReference type="InterPro" id="IPR027796">
    <property type="entry name" value="OTT_1508_deam-like"/>
</dbReference>
<dbReference type="AlphaFoldDB" id="A0AAN8N219"/>
<dbReference type="Proteomes" id="UP001313282">
    <property type="component" value="Unassembled WGS sequence"/>
</dbReference>
<name>A0AAN8N219_9PEZI</name>
<accession>A0AAN8N219</accession>
<gene>
    <name evidence="2" type="ORF">TWF718_005983</name>
</gene>
<protein>
    <submittedName>
        <fullName evidence="2">Uncharacterized protein</fullName>
    </submittedName>
</protein>
<organism evidence="2 3">
    <name type="scientific">Orbilia javanica</name>
    <dbReference type="NCBI Taxonomy" id="47235"/>
    <lineage>
        <taxon>Eukaryota</taxon>
        <taxon>Fungi</taxon>
        <taxon>Dikarya</taxon>
        <taxon>Ascomycota</taxon>
        <taxon>Pezizomycotina</taxon>
        <taxon>Orbiliomycetes</taxon>
        <taxon>Orbiliales</taxon>
        <taxon>Orbiliaceae</taxon>
        <taxon>Orbilia</taxon>
    </lineage>
</organism>
<keyword evidence="3" id="KW-1185">Reference proteome</keyword>
<feature type="compositionally biased region" description="Polar residues" evidence="1">
    <location>
        <begin position="392"/>
        <end position="404"/>
    </location>
</feature>
<feature type="compositionally biased region" description="Acidic residues" evidence="1">
    <location>
        <begin position="420"/>
        <end position="429"/>
    </location>
</feature>
<feature type="region of interest" description="Disordered" evidence="1">
    <location>
        <begin position="367"/>
        <end position="429"/>
    </location>
</feature>
<reference evidence="2 3" key="1">
    <citation type="submission" date="2019-10" db="EMBL/GenBank/DDBJ databases">
        <authorList>
            <person name="Palmer J.M."/>
        </authorList>
    </citation>
    <scope>NUCLEOTIDE SEQUENCE [LARGE SCALE GENOMIC DNA]</scope>
    <source>
        <strain evidence="2 3">TWF718</strain>
    </source>
</reference>
<sequence>MKPPQDLNARTSEDQRKRFLTECQILSSITTGSANQQKEEALGKLRVLRKKARVPAYYTTNSLLNHLAYLLDTGKKEESVAVALTGLTGTKIELVIQLGQTSLSGKCPRRDPDEIKQYAETLFSFIHRPTKFFPEGEFSLSPVVDLREQTLFDFAAYQYEYSFEKLRRRLPYFKKFCAEARQYTFSPETPITRSSDISDEFYIPAVNCDDFGGPEQLYNRYRYRLPFYERGAAPPVEAMNPLTAENFGRWTLAFTWWFKDIDNNFNRSEKKKVDFKLLAHELVMLSILVSSSQLFRDWVSMVTRGMAGGKAKGEAEAKATAREVRNFSLPISLQIANDGAQVPPGPATEKRTIGQSIKSIMRKKILNSRVDSKQEKEEGEPSSPKGALKSCLASTQAEGKSQQKARVPTGDSEESKTDHDDCDDDDDPDDKLSMILNVGDARAVRNIAFKRMSLMAQILFIAKDIFYNDYLRRQLKGKKPEVTVLPSCNDVTTELEFEPLRKTSFWLAQGKYTKSTHAESAINNLISFVKEDLKSKPAKLRQLILTDAGGIIDGSPRKFIPQHPELSLLDYLYKQKTTLDFPYPYIGLPKPPCFVCSAVFLSSNAYSVMMPQETSYCIDCVAELPTDFPPLLQTNIFNTIDQLAVRVAWTYYLERCRGKEDDSQ</sequence>
<dbReference type="Pfam" id="PF14441">
    <property type="entry name" value="OTT_1508_deam"/>
    <property type="match status" value="1"/>
</dbReference>
<dbReference type="EMBL" id="JAVHNR010000003">
    <property type="protein sequence ID" value="KAK6348170.1"/>
    <property type="molecule type" value="Genomic_DNA"/>
</dbReference>
<comment type="caution">
    <text evidence="2">The sequence shown here is derived from an EMBL/GenBank/DDBJ whole genome shotgun (WGS) entry which is preliminary data.</text>
</comment>
<evidence type="ECO:0000313" key="3">
    <source>
        <dbReference type="Proteomes" id="UP001313282"/>
    </source>
</evidence>
<evidence type="ECO:0000313" key="2">
    <source>
        <dbReference type="EMBL" id="KAK6348170.1"/>
    </source>
</evidence>
<proteinExistence type="predicted"/>
<evidence type="ECO:0000256" key="1">
    <source>
        <dbReference type="SAM" id="MobiDB-lite"/>
    </source>
</evidence>